<accession>A0A7S3FQR6</accession>
<protein>
    <recommendedName>
        <fullName evidence="2">MULE transposase domain-containing protein</fullName>
    </recommendedName>
</protein>
<dbReference type="EMBL" id="HBHZ01011506">
    <property type="protein sequence ID" value="CAE0195792.1"/>
    <property type="molecule type" value="Transcribed_RNA"/>
</dbReference>
<feature type="region of interest" description="Disordered" evidence="1">
    <location>
        <begin position="1"/>
        <end position="72"/>
    </location>
</feature>
<gene>
    <name evidence="3" type="ORF">CROS1456_LOCUS8889</name>
</gene>
<dbReference type="Pfam" id="PF10551">
    <property type="entry name" value="MULE"/>
    <property type="match status" value="1"/>
</dbReference>
<feature type="compositionally biased region" description="Polar residues" evidence="1">
    <location>
        <begin position="25"/>
        <end position="38"/>
    </location>
</feature>
<evidence type="ECO:0000256" key="1">
    <source>
        <dbReference type="SAM" id="MobiDB-lite"/>
    </source>
</evidence>
<dbReference type="AlphaFoldDB" id="A0A7S3FQR6"/>
<evidence type="ECO:0000259" key="2">
    <source>
        <dbReference type="Pfam" id="PF10551"/>
    </source>
</evidence>
<name>A0A7S3FQR6_9CHLO</name>
<evidence type="ECO:0000313" key="3">
    <source>
        <dbReference type="EMBL" id="CAE0195792.1"/>
    </source>
</evidence>
<reference evidence="3" key="1">
    <citation type="submission" date="2021-01" db="EMBL/GenBank/DDBJ databases">
        <authorList>
            <person name="Corre E."/>
            <person name="Pelletier E."/>
            <person name="Niang G."/>
            <person name="Scheremetjew M."/>
            <person name="Finn R."/>
            <person name="Kale V."/>
            <person name="Holt S."/>
            <person name="Cochrane G."/>
            <person name="Meng A."/>
            <person name="Brown T."/>
            <person name="Cohen L."/>
        </authorList>
    </citation>
    <scope>NUCLEOTIDE SEQUENCE</scope>
    <source>
        <strain evidence="3">RCC1871</strain>
    </source>
</reference>
<feature type="compositionally biased region" description="Basic residues" evidence="1">
    <location>
        <begin position="1"/>
        <end position="11"/>
    </location>
</feature>
<dbReference type="InterPro" id="IPR018289">
    <property type="entry name" value="MULE_transposase_dom"/>
</dbReference>
<organism evidence="3">
    <name type="scientific">Chloropicon roscoffensis</name>
    <dbReference type="NCBI Taxonomy" id="1461544"/>
    <lineage>
        <taxon>Eukaryota</taxon>
        <taxon>Viridiplantae</taxon>
        <taxon>Chlorophyta</taxon>
        <taxon>Chloropicophyceae</taxon>
        <taxon>Chloropicales</taxon>
        <taxon>Chloropicaceae</taxon>
        <taxon>Chloropicon</taxon>
    </lineage>
</organism>
<sequence>MSSRSRRRRSGAPRSGTPAPAPESGGNSLALSRLSTQAMIARTSPEPRTPPRKVRRRVMEAKGKEPAIPPRPLHMVRRDFDADTKVGAVVPSREVAKTRCMEFSELDGRLSRTTEFARRELKKNEELAKNPGSDEEPALVKEPRMVRNDQDTVSSRCPIMTCEHFVYYKRQKGGEHFKLQAFRPHTCSREQLQLLCGAGVGDHSTSKQSTSRVLVVSEKQDGEKAPVRRKTTTAMTARVLAPIITPLLSVEKRKGRRRTVVSADLIKEQLKPYVYDVTSLGASFIRNLRAQAGKTVYGDLGEDIAAAQVVINLLREQGHHAELHTVDATYQREQLLKNSKKAWQSMEEYDPEKDEHLQRMLRLLEDKGEYFFGLSVCLEGTERMIDRIQGVIQVDATHANVGGMDGHWYFFVGSDARNQHVLLSATFLVANESKKSWQIATTFMQTHLKMDTPDFCIISDRDKGLIYVVDSMFHQAKNLYCRRHMQQNMQANGVVLVVPVPLGLGDKR</sequence>
<proteinExistence type="predicted"/>
<feature type="domain" description="MULE transposase" evidence="2">
    <location>
        <begin position="391"/>
        <end position="488"/>
    </location>
</feature>